<proteinExistence type="inferred from homology"/>
<gene>
    <name evidence="7" type="ORF">BLA15945_02596</name>
</gene>
<dbReference type="GO" id="GO:0006351">
    <property type="term" value="P:DNA-templated transcription"/>
    <property type="evidence" value="ECO:0007669"/>
    <property type="project" value="TreeGrafter"/>
</dbReference>
<dbReference type="PANTHER" id="PTHR30537">
    <property type="entry name" value="HTH-TYPE TRANSCRIPTIONAL REGULATOR"/>
    <property type="match status" value="1"/>
</dbReference>
<evidence type="ECO:0000313" key="8">
    <source>
        <dbReference type="Proteomes" id="UP000494174"/>
    </source>
</evidence>
<dbReference type="PANTHER" id="PTHR30537:SF5">
    <property type="entry name" value="HTH-TYPE TRANSCRIPTIONAL ACTIVATOR TTDR-RELATED"/>
    <property type="match status" value="1"/>
</dbReference>
<dbReference type="Pfam" id="PF03466">
    <property type="entry name" value="LysR_substrate"/>
    <property type="match status" value="1"/>
</dbReference>
<dbReference type="SUPFAM" id="SSF53850">
    <property type="entry name" value="Periplasmic binding protein-like II"/>
    <property type="match status" value="1"/>
</dbReference>
<dbReference type="GO" id="GO:0003700">
    <property type="term" value="F:DNA-binding transcription factor activity"/>
    <property type="evidence" value="ECO:0007669"/>
    <property type="project" value="InterPro"/>
</dbReference>
<evidence type="ECO:0000256" key="3">
    <source>
        <dbReference type="ARBA" id="ARBA00023125"/>
    </source>
</evidence>
<reference evidence="7 8" key="1">
    <citation type="submission" date="2019-09" db="EMBL/GenBank/DDBJ databases">
        <authorList>
            <person name="Depoorter E."/>
        </authorList>
    </citation>
    <scope>NUCLEOTIDE SEQUENCE [LARGE SCALE GENOMIC DNA]</scope>
    <source>
        <strain evidence="7">R-15945</strain>
    </source>
</reference>
<evidence type="ECO:0000256" key="5">
    <source>
        <dbReference type="SAM" id="Coils"/>
    </source>
</evidence>
<protein>
    <submittedName>
        <fullName evidence="7">LysR family transcriptional regulator</fullName>
    </submittedName>
</protein>
<dbReference type="InterPro" id="IPR005119">
    <property type="entry name" value="LysR_subst-bd"/>
</dbReference>
<organism evidence="7 8">
    <name type="scientific">Burkholderia lata (strain ATCC 17760 / DSM 23089 / LMG 22485 / NCIMB 9086 / R18194 / 383)</name>
    <dbReference type="NCBI Taxonomy" id="482957"/>
    <lineage>
        <taxon>Bacteria</taxon>
        <taxon>Pseudomonadati</taxon>
        <taxon>Pseudomonadota</taxon>
        <taxon>Betaproteobacteria</taxon>
        <taxon>Burkholderiales</taxon>
        <taxon>Burkholderiaceae</taxon>
        <taxon>Burkholderia</taxon>
        <taxon>Burkholderia cepacia complex</taxon>
    </lineage>
</organism>
<dbReference type="EMBL" id="CABVPU010000007">
    <property type="protein sequence ID" value="VWB55463.1"/>
    <property type="molecule type" value="Genomic_DNA"/>
</dbReference>
<feature type="domain" description="HTH lysR-type" evidence="6">
    <location>
        <begin position="14"/>
        <end position="64"/>
    </location>
</feature>
<comment type="similarity">
    <text evidence="1">Belongs to the LysR transcriptional regulatory family.</text>
</comment>
<dbReference type="CDD" id="cd08422">
    <property type="entry name" value="PBP2_CrgA_like"/>
    <property type="match status" value="1"/>
</dbReference>
<evidence type="ECO:0000256" key="2">
    <source>
        <dbReference type="ARBA" id="ARBA00023015"/>
    </source>
</evidence>
<dbReference type="InterPro" id="IPR036390">
    <property type="entry name" value="WH_DNA-bd_sf"/>
</dbReference>
<name>A0A6P2KIB6_BURL3</name>
<evidence type="ECO:0000256" key="1">
    <source>
        <dbReference type="ARBA" id="ARBA00009437"/>
    </source>
</evidence>
<dbReference type="GO" id="GO:0043565">
    <property type="term" value="F:sequence-specific DNA binding"/>
    <property type="evidence" value="ECO:0007669"/>
    <property type="project" value="TreeGrafter"/>
</dbReference>
<dbReference type="Proteomes" id="UP000494174">
    <property type="component" value="Unassembled WGS sequence"/>
</dbReference>
<keyword evidence="5" id="KW-0175">Coiled coil</keyword>
<dbReference type="InterPro" id="IPR058163">
    <property type="entry name" value="LysR-type_TF_proteobact-type"/>
</dbReference>
<keyword evidence="4" id="KW-0804">Transcription</keyword>
<dbReference type="Pfam" id="PF00126">
    <property type="entry name" value="HTH_1"/>
    <property type="match status" value="1"/>
</dbReference>
<evidence type="ECO:0000256" key="4">
    <source>
        <dbReference type="ARBA" id="ARBA00023163"/>
    </source>
</evidence>
<keyword evidence="3" id="KW-0238">DNA-binding</keyword>
<dbReference type="AlphaFoldDB" id="A0A6P2KIB6"/>
<dbReference type="Gene3D" id="1.10.10.10">
    <property type="entry name" value="Winged helix-like DNA-binding domain superfamily/Winged helix DNA-binding domain"/>
    <property type="match status" value="1"/>
</dbReference>
<dbReference type="Gene3D" id="3.40.190.290">
    <property type="match status" value="1"/>
</dbReference>
<dbReference type="PROSITE" id="PS50931">
    <property type="entry name" value="HTH_LYSR"/>
    <property type="match status" value="1"/>
</dbReference>
<evidence type="ECO:0000313" key="7">
    <source>
        <dbReference type="EMBL" id="VWB55463.1"/>
    </source>
</evidence>
<dbReference type="SUPFAM" id="SSF46785">
    <property type="entry name" value="Winged helix' DNA-binding domain"/>
    <property type="match status" value="1"/>
</dbReference>
<keyword evidence="2" id="KW-0805">Transcription regulation</keyword>
<feature type="coiled-coil region" evidence="5">
    <location>
        <begin position="67"/>
        <end position="94"/>
    </location>
</feature>
<dbReference type="InterPro" id="IPR000847">
    <property type="entry name" value="LysR_HTH_N"/>
</dbReference>
<accession>A0A6P2KIB6</accession>
<evidence type="ECO:0000259" key="6">
    <source>
        <dbReference type="PROSITE" id="PS50931"/>
    </source>
</evidence>
<sequence length="307" mass="33666">MSAFGSQYADQIGALLALHDGGTFAQAGKILQRHPTVISKRVSELEARLGVRLVERSTRHVRFTEAGARFIQRLREAEAVLTDAEREVSELAIRATGSLRLAVPSALGRMWLAPLIAEFALANPDLIVHVEYSEQFADIIGEGFDAAIRVGSLSDSLLRARKLCDHQRILCASPAYLRARGVPETPRDLSRHNCLGFTGLATYPAWKLSNGSQTETVTVRGNLSSNENSTLLLAAVRGVGIVAGGDWLMSRDLASGRLVRVLPQWHLDERSGVYLVTPSIKHTPAKLKLFKQWIEAQFTPKPPWASV</sequence>
<dbReference type="InterPro" id="IPR036388">
    <property type="entry name" value="WH-like_DNA-bd_sf"/>
</dbReference>